<sequence length="165" mass="17995">SVLIVSCYVADEILKCYMCSSETHSGCDTDPKAHNIEPVECTLNNMVLWQQAVQQHSVLKQISNIFDVDNSQHYQATAPLACAKMAVKVSDRDVTVRSCQTAKTETIDPCKTIRGKFANDGLNLQFCALCMQDACNSAVTVSPRIFLALLSVLGVRILGGFYNGA</sequence>
<name>A0A0L7R412_9HYME</name>
<keyword evidence="2" id="KW-0336">GPI-anchor</keyword>
<feature type="non-terminal residue" evidence="9">
    <location>
        <position position="1"/>
    </location>
</feature>
<dbReference type="GO" id="GO:0098552">
    <property type="term" value="C:side of membrane"/>
    <property type="evidence" value="ECO:0007669"/>
    <property type="project" value="UniProtKB-KW"/>
</dbReference>
<dbReference type="InterPro" id="IPR050975">
    <property type="entry name" value="Sleep_regulator"/>
</dbReference>
<protein>
    <submittedName>
        <fullName evidence="9">Uncharacterized protein</fullName>
    </submittedName>
</protein>
<evidence type="ECO:0000313" key="9">
    <source>
        <dbReference type="EMBL" id="KOC65617.1"/>
    </source>
</evidence>
<evidence type="ECO:0000313" key="10">
    <source>
        <dbReference type="Proteomes" id="UP000053825"/>
    </source>
</evidence>
<evidence type="ECO:0000256" key="7">
    <source>
        <dbReference type="ARBA" id="ARBA00023180"/>
    </source>
</evidence>
<keyword evidence="5" id="KW-1133">Transmembrane helix</keyword>
<dbReference type="EMBL" id="KQ414659">
    <property type="protein sequence ID" value="KOC65617.1"/>
    <property type="molecule type" value="Genomic_DNA"/>
</dbReference>
<dbReference type="InterPro" id="IPR031424">
    <property type="entry name" value="QVR-like"/>
</dbReference>
<dbReference type="Pfam" id="PF17064">
    <property type="entry name" value="QVR"/>
    <property type="match status" value="1"/>
</dbReference>
<dbReference type="GO" id="GO:0032222">
    <property type="term" value="P:regulation of synaptic transmission, cholinergic"/>
    <property type="evidence" value="ECO:0007669"/>
    <property type="project" value="InterPro"/>
</dbReference>
<dbReference type="GO" id="GO:0030431">
    <property type="term" value="P:sleep"/>
    <property type="evidence" value="ECO:0007669"/>
    <property type="project" value="InterPro"/>
</dbReference>
<comment type="subcellular location">
    <subcellularLocation>
        <location evidence="1">Membrane</location>
        <topology evidence="1">Lipid-anchor</topology>
        <topology evidence="1">GPI-anchor</topology>
    </subcellularLocation>
</comment>
<evidence type="ECO:0000256" key="3">
    <source>
        <dbReference type="ARBA" id="ARBA00022692"/>
    </source>
</evidence>
<organism evidence="9 10">
    <name type="scientific">Habropoda laboriosa</name>
    <dbReference type="NCBI Taxonomy" id="597456"/>
    <lineage>
        <taxon>Eukaryota</taxon>
        <taxon>Metazoa</taxon>
        <taxon>Ecdysozoa</taxon>
        <taxon>Arthropoda</taxon>
        <taxon>Hexapoda</taxon>
        <taxon>Insecta</taxon>
        <taxon>Pterygota</taxon>
        <taxon>Neoptera</taxon>
        <taxon>Endopterygota</taxon>
        <taxon>Hymenoptera</taxon>
        <taxon>Apocrita</taxon>
        <taxon>Aculeata</taxon>
        <taxon>Apoidea</taxon>
        <taxon>Anthophila</taxon>
        <taxon>Apidae</taxon>
        <taxon>Habropoda</taxon>
    </lineage>
</organism>
<dbReference type="OrthoDB" id="6582325at2759"/>
<keyword evidence="3" id="KW-0812">Transmembrane</keyword>
<accession>A0A0L7R412</accession>
<proteinExistence type="predicted"/>
<keyword evidence="7" id="KW-0325">Glycoprotein</keyword>
<evidence type="ECO:0000256" key="4">
    <source>
        <dbReference type="ARBA" id="ARBA00022729"/>
    </source>
</evidence>
<evidence type="ECO:0000256" key="8">
    <source>
        <dbReference type="ARBA" id="ARBA00023288"/>
    </source>
</evidence>
<dbReference type="AlphaFoldDB" id="A0A0L7R412"/>
<keyword evidence="4" id="KW-0732">Signal</keyword>
<evidence type="ECO:0000256" key="6">
    <source>
        <dbReference type="ARBA" id="ARBA00023136"/>
    </source>
</evidence>
<evidence type="ECO:0000256" key="1">
    <source>
        <dbReference type="ARBA" id="ARBA00004589"/>
    </source>
</evidence>
<gene>
    <name evidence="9" type="ORF">WH47_01652</name>
</gene>
<dbReference type="PANTHER" id="PTHR33562">
    <property type="entry name" value="ATILLA, ISOFORM B-RELATED-RELATED"/>
    <property type="match status" value="1"/>
</dbReference>
<keyword evidence="10" id="KW-1185">Reference proteome</keyword>
<keyword evidence="8" id="KW-0449">Lipoprotein</keyword>
<keyword evidence="6" id="KW-0472">Membrane</keyword>
<reference evidence="9 10" key="1">
    <citation type="submission" date="2015-07" db="EMBL/GenBank/DDBJ databases">
        <title>The genome of Habropoda laboriosa.</title>
        <authorList>
            <person name="Pan H."/>
            <person name="Kapheim K."/>
        </authorList>
    </citation>
    <scope>NUCLEOTIDE SEQUENCE [LARGE SCALE GENOMIC DNA]</scope>
    <source>
        <strain evidence="9">0110345459</strain>
    </source>
</reference>
<dbReference type="Proteomes" id="UP000053825">
    <property type="component" value="Unassembled WGS sequence"/>
</dbReference>
<evidence type="ECO:0000256" key="2">
    <source>
        <dbReference type="ARBA" id="ARBA00022622"/>
    </source>
</evidence>
<evidence type="ECO:0000256" key="5">
    <source>
        <dbReference type="ARBA" id="ARBA00022989"/>
    </source>
</evidence>